<name>L8YFZ0_TUPCH</name>
<evidence type="ECO:0000256" key="5">
    <source>
        <dbReference type="ARBA" id="ARBA00023163"/>
    </source>
</evidence>
<evidence type="ECO:0000256" key="1">
    <source>
        <dbReference type="ARBA" id="ARBA00004123"/>
    </source>
</evidence>
<keyword evidence="4" id="KW-0805">Transcription regulation</keyword>
<sequence>MDVIPDEGDLPQMEVGSGGPGAIPGALPQWGPTTAGGREPKERRRAPSQWRRQRVNPGGQAGQCAEGLDFESQGEGQGEEFDDWEDDYDYLEEEPLSGADYRISAAQEANKIFLRISRAREAALGGGFQMHYEKTPFDQLAFIEELFSLMVVNRLTEELGCDEIIDSNLVAVKRGGNYLRTDPAFHCIWGSFQMVLCQ</sequence>
<dbReference type="GO" id="GO:0005654">
    <property type="term" value="C:nucleoplasm"/>
    <property type="evidence" value="ECO:0007669"/>
    <property type="project" value="TreeGrafter"/>
</dbReference>
<evidence type="ECO:0000313" key="9">
    <source>
        <dbReference type="Proteomes" id="UP000011518"/>
    </source>
</evidence>
<evidence type="ECO:0000256" key="7">
    <source>
        <dbReference type="SAM" id="MobiDB-lite"/>
    </source>
</evidence>
<accession>L8YFZ0</accession>
<keyword evidence="9" id="KW-1185">Reference proteome</keyword>
<comment type="subcellular location">
    <subcellularLocation>
        <location evidence="1">Nucleus</location>
    </subcellularLocation>
</comment>
<dbReference type="PANTHER" id="PTHR15556">
    <property type="entry name" value="EP300-INTERACTING INHIBITOR OF DIFFERENTIATION 2-RELATED"/>
    <property type="match status" value="1"/>
</dbReference>
<dbReference type="InterPro" id="IPR033258">
    <property type="entry name" value="EID"/>
</dbReference>
<dbReference type="Proteomes" id="UP000011518">
    <property type="component" value="Unassembled WGS sequence"/>
</dbReference>
<dbReference type="STRING" id="246437.L8YFZ0"/>
<dbReference type="AlphaFoldDB" id="L8YFZ0"/>
<keyword evidence="5" id="KW-0804">Transcription</keyword>
<dbReference type="GO" id="GO:0030154">
    <property type="term" value="P:cell differentiation"/>
    <property type="evidence" value="ECO:0007669"/>
    <property type="project" value="UniProtKB-KW"/>
</dbReference>
<dbReference type="EMBL" id="KB359748">
    <property type="protein sequence ID" value="ELV13940.1"/>
    <property type="molecule type" value="Genomic_DNA"/>
</dbReference>
<keyword evidence="3" id="KW-0221">Differentiation</keyword>
<evidence type="ECO:0000256" key="4">
    <source>
        <dbReference type="ARBA" id="ARBA00023015"/>
    </source>
</evidence>
<organism evidence="8 9">
    <name type="scientific">Tupaia chinensis</name>
    <name type="common">Chinese tree shrew</name>
    <name type="synonym">Tupaia belangeri chinensis</name>
    <dbReference type="NCBI Taxonomy" id="246437"/>
    <lineage>
        <taxon>Eukaryota</taxon>
        <taxon>Metazoa</taxon>
        <taxon>Chordata</taxon>
        <taxon>Craniata</taxon>
        <taxon>Vertebrata</taxon>
        <taxon>Euteleostomi</taxon>
        <taxon>Mammalia</taxon>
        <taxon>Eutheria</taxon>
        <taxon>Euarchontoglires</taxon>
        <taxon>Scandentia</taxon>
        <taxon>Tupaiidae</taxon>
        <taxon>Tupaia</taxon>
    </lineage>
</organism>
<feature type="region of interest" description="Disordered" evidence="7">
    <location>
        <begin position="1"/>
        <end position="80"/>
    </location>
</feature>
<evidence type="ECO:0000256" key="6">
    <source>
        <dbReference type="ARBA" id="ARBA00023242"/>
    </source>
</evidence>
<dbReference type="InParanoid" id="L8YFZ0"/>
<proteinExistence type="predicted"/>
<reference evidence="9" key="2">
    <citation type="journal article" date="2013" name="Nat. Commun.">
        <title>Genome of the Chinese tree shrew.</title>
        <authorList>
            <person name="Fan Y."/>
            <person name="Huang Z.Y."/>
            <person name="Cao C.C."/>
            <person name="Chen C.S."/>
            <person name="Chen Y.X."/>
            <person name="Fan D.D."/>
            <person name="He J."/>
            <person name="Hou H.L."/>
            <person name="Hu L."/>
            <person name="Hu X.T."/>
            <person name="Jiang X.T."/>
            <person name="Lai R."/>
            <person name="Lang Y.S."/>
            <person name="Liang B."/>
            <person name="Liao S.G."/>
            <person name="Mu D."/>
            <person name="Ma Y.Y."/>
            <person name="Niu Y.Y."/>
            <person name="Sun X.Q."/>
            <person name="Xia J.Q."/>
            <person name="Xiao J."/>
            <person name="Xiong Z.Q."/>
            <person name="Xu L."/>
            <person name="Yang L."/>
            <person name="Zhang Y."/>
            <person name="Zhao W."/>
            <person name="Zhao X.D."/>
            <person name="Zheng Y.T."/>
            <person name="Zhou J.M."/>
            <person name="Zhu Y.B."/>
            <person name="Zhang G.J."/>
            <person name="Wang J."/>
            <person name="Yao Y.G."/>
        </authorList>
    </citation>
    <scope>NUCLEOTIDE SEQUENCE [LARGE SCALE GENOMIC DNA]</scope>
</reference>
<evidence type="ECO:0000256" key="2">
    <source>
        <dbReference type="ARBA" id="ARBA00022491"/>
    </source>
</evidence>
<evidence type="ECO:0000313" key="8">
    <source>
        <dbReference type="EMBL" id="ELV13940.1"/>
    </source>
</evidence>
<evidence type="ECO:0000256" key="3">
    <source>
        <dbReference type="ARBA" id="ARBA00022782"/>
    </source>
</evidence>
<dbReference type="PANTHER" id="PTHR15556:SF5">
    <property type="entry name" value="EP300-INTERACTING INHIBITOR OF DIFFERENTIATION 1"/>
    <property type="match status" value="1"/>
</dbReference>
<protein>
    <submittedName>
        <fullName evidence="8">EP300-interacting inhibitor of differentiation 1</fullName>
    </submittedName>
</protein>
<feature type="compositionally biased region" description="Basic residues" evidence="7">
    <location>
        <begin position="43"/>
        <end position="54"/>
    </location>
</feature>
<gene>
    <name evidence="8" type="ORF">TREES_T100006863</name>
</gene>
<reference evidence="9" key="1">
    <citation type="submission" date="2012-07" db="EMBL/GenBank/DDBJ databases">
        <title>Genome of the Chinese tree shrew, a rising model animal genetically related to primates.</title>
        <authorList>
            <person name="Zhang G."/>
            <person name="Fan Y."/>
            <person name="Yao Y."/>
            <person name="Huang Z."/>
        </authorList>
    </citation>
    <scope>NUCLEOTIDE SEQUENCE [LARGE SCALE GENOMIC DNA]</scope>
</reference>
<dbReference type="GO" id="GO:0003714">
    <property type="term" value="F:transcription corepressor activity"/>
    <property type="evidence" value="ECO:0007669"/>
    <property type="project" value="TreeGrafter"/>
</dbReference>
<keyword evidence="2" id="KW-0678">Repressor</keyword>
<keyword evidence="6" id="KW-0539">Nucleus</keyword>